<dbReference type="InterPro" id="IPR019156">
    <property type="entry name" value="Ataxin-10_domain"/>
</dbReference>
<dbReference type="InterPro" id="IPR016024">
    <property type="entry name" value="ARM-type_fold"/>
</dbReference>
<evidence type="ECO:0000256" key="5">
    <source>
        <dbReference type="ARBA" id="ARBA00044801"/>
    </source>
</evidence>
<evidence type="ECO:0000256" key="1">
    <source>
        <dbReference type="ARBA" id="ARBA00008384"/>
    </source>
</evidence>
<dbReference type="AlphaFoldDB" id="A0A292PJ64"/>
<evidence type="ECO:0000313" key="9">
    <source>
        <dbReference type="EMBL" id="CUS07496.1"/>
    </source>
</evidence>
<dbReference type="PANTHER" id="PTHR13255:SF0">
    <property type="entry name" value="ATAXIN-10"/>
    <property type="match status" value="1"/>
</dbReference>
<dbReference type="EMBL" id="LN891202">
    <property type="protein sequence ID" value="CUS07496.1"/>
    <property type="molecule type" value="Genomic_DNA"/>
</dbReference>
<organism evidence="9 10">
    <name type="scientific">Tuber aestivum</name>
    <name type="common">summer truffle</name>
    <dbReference type="NCBI Taxonomy" id="59557"/>
    <lineage>
        <taxon>Eukaryota</taxon>
        <taxon>Fungi</taxon>
        <taxon>Dikarya</taxon>
        <taxon>Ascomycota</taxon>
        <taxon>Pezizomycotina</taxon>
        <taxon>Pezizomycetes</taxon>
        <taxon>Pezizales</taxon>
        <taxon>Tuberaceae</taxon>
        <taxon>Tuber</taxon>
    </lineage>
</organism>
<evidence type="ECO:0000313" key="10">
    <source>
        <dbReference type="Proteomes" id="UP001412239"/>
    </source>
</evidence>
<keyword evidence="3" id="KW-0131">Cell cycle</keyword>
<keyword evidence="2" id="KW-0132">Cell division</keyword>
<feature type="region of interest" description="Disordered" evidence="7">
    <location>
        <begin position="534"/>
        <end position="564"/>
    </location>
</feature>
<feature type="domain" description="Ataxin-10" evidence="8">
    <location>
        <begin position="617"/>
        <end position="661"/>
    </location>
</feature>
<dbReference type="SUPFAM" id="SSF48371">
    <property type="entry name" value="ARM repeat"/>
    <property type="match status" value="1"/>
</dbReference>
<evidence type="ECO:0000256" key="4">
    <source>
        <dbReference type="ARBA" id="ARBA00044746"/>
    </source>
</evidence>
<comment type="similarity">
    <text evidence="1">Belongs to the ataxin-10 family.</text>
</comment>
<evidence type="ECO:0000256" key="2">
    <source>
        <dbReference type="ARBA" id="ARBA00022618"/>
    </source>
</evidence>
<feature type="compositionally biased region" description="Pro residues" evidence="7">
    <location>
        <begin position="540"/>
        <end position="550"/>
    </location>
</feature>
<dbReference type="InterPro" id="IPR051374">
    <property type="entry name" value="Ataxin-10/CTR86_families"/>
</dbReference>
<evidence type="ECO:0000256" key="7">
    <source>
        <dbReference type="SAM" id="MobiDB-lite"/>
    </source>
</evidence>
<dbReference type="PANTHER" id="PTHR13255">
    <property type="entry name" value="ATAXIN-10"/>
    <property type="match status" value="1"/>
</dbReference>
<feature type="region of interest" description="Disordered" evidence="7">
    <location>
        <begin position="204"/>
        <end position="238"/>
    </location>
</feature>
<dbReference type="Gene3D" id="1.25.10.10">
    <property type="entry name" value="Leucine-rich Repeat Variant"/>
    <property type="match status" value="1"/>
</dbReference>
<protein>
    <recommendedName>
        <fullName evidence="5">Ataxin-10 homolog</fullName>
    </recommendedName>
    <alternativeName>
        <fullName evidence="6">Copper transport protein 86</fullName>
    </alternativeName>
</protein>
<gene>
    <name evidence="9" type="ORF">GSTUAT00008417001</name>
</gene>
<evidence type="ECO:0000256" key="6">
    <source>
        <dbReference type="ARBA" id="ARBA00044805"/>
    </source>
</evidence>
<evidence type="ECO:0000256" key="3">
    <source>
        <dbReference type="ARBA" id="ARBA00023306"/>
    </source>
</evidence>
<dbReference type="Pfam" id="PF09759">
    <property type="entry name" value="Atx10homo_assoc"/>
    <property type="match status" value="2"/>
</dbReference>
<dbReference type="GO" id="GO:0005829">
    <property type="term" value="C:cytosol"/>
    <property type="evidence" value="ECO:0007669"/>
    <property type="project" value="TreeGrafter"/>
</dbReference>
<dbReference type="Proteomes" id="UP001412239">
    <property type="component" value="Unassembled WGS sequence"/>
</dbReference>
<dbReference type="InterPro" id="IPR011989">
    <property type="entry name" value="ARM-like"/>
</dbReference>
<reference evidence="9" key="1">
    <citation type="submission" date="2015-10" db="EMBL/GenBank/DDBJ databases">
        <authorList>
            <person name="Regsiter A."/>
            <person name="william w."/>
        </authorList>
    </citation>
    <scope>NUCLEOTIDE SEQUENCE</scope>
    <source>
        <strain evidence="9">Montdore</strain>
    </source>
</reference>
<feature type="compositionally biased region" description="Low complexity" evidence="7">
    <location>
        <begin position="210"/>
        <end position="231"/>
    </location>
</feature>
<sequence length="744" mass="82913">MPWTSTTEHSDADKSPAMSLLPELLLTVLFGAQASFTHPGIILPSKELLGDSELKAIIKRTQKGRDAREVLGFSPRIWEALTETLRAGNDQLTTNKYNLVPRVRDLVILARNLLATKERAQNYASDEGFEAEVRRLLDICIDKASKPIAPNIDKQTHETEMHIKGNYKKVMITTLQFLNNLMSQNETRKLHVWLHMFGTPAASAPPNPAVPAKSSQKPKGKSSQVNKPSPGSGVGIVGSSALGARHSHKETVAKCNFLSAGFNAKYYKPGFLTEVPRLLQPDEIQPLPMMLQNGVVPLEGTDHAMQAVRCKLMLAQGYGRSLLREILVFLGAWEVDEDDFCFRMMAQVTEAILLNGLIPYAYESFRDEKDIVTPAQSVLLKLLASVYRQPEAGRDHSTSSSSCSFGISTPSVLSESPTSPVTDFEEAFDPPPIIESSIPTFFVAVLRKQVIPSTIRIIKLQGAIREGKAKKESFELSLWDLDRIYEGLYQFFELLVLFSEDEEAKRVLISSDKGIVGDLVVFLRELDKAIPRWVASKSTPQPPSPSPSPPQEKETGKGGSGKALKVNEAYRVERPFDVYPNFKDGEGSRDESEGADDEEPNDDRGLSDPEEFTWPHMKRYLVMLLSGFSWQNKAVQDLVREKGGLQAVLNQCMIDDDNPCMSILLPYELGIKKVLIPYTDIREHAILCIRNLLENNPENQKVVKALEAIQAIPNEVLDRHGYEHYFDDAGRVQLRKTKGKGTSK</sequence>
<feature type="domain" description="Ataxin-10" evidence="8">
    <location>
        <begin position="681"/>
        <end position="734"/>
    </location>
</feature>
<evidence type="ECO:0000259" key="8">
    <source>
        <dbReference type="Pfam" id="PF09759"/>
    </source>
</evidence>
<accession>A0A292PJ64</accession>
<name>A0A292PJ64_9PEZI</name>
<keyword evidence="10" id="KW-1185">Reference proteome</keyword>
<feature type="region of interest" description="Disordered" evidence="7">
    <location>
        <begin position="578"/>
        <end position="610"/>
    </location>
</feature>
<feature type="compositionally biased region" description="Basic and acidic residues" evidence="7">
    <location>
        <begin position="583"/>
        <end position="592"/>
    </location>
</feature>
<comment type="function">
    <text evidence="4">May play a role in the regulation of cytokinesis.</text>
</comment>
<proteinExistence type="inferred from homology"/>
<dbReference type="GO" id="GO:0051301">
    <property type="term" value="P:cell division"/>
    <property type="evidence" value="ECO:0007669"/>
    <property type="project" value="UniProtKB-KW"/>
</dbReference>